<gene>
    <name evidence="1" type="ORF">BZ274_08065</name>
</gene>
<sequence length="448" mass="49132">MKNPFIKFFSNDKNPVDAQKNQNKNKVLIFTGIFVIAGALLFLAGGGDKKESKEKAGSFNLVEDDPMAKTRWVGEASDDLTLAKKRVDDLDTRNKELAKQVGDLTKIISEMKKENDTNKRNYELNLKNLQEAQKKAAESAPAIILDDSKAKNKEEDLYKNFPQPNKNLNANGQKPSDYGLTHFGDVPELNEVTQTRYTPIQDSLSFTNIAKPEEKEKIEKKSTRHVIPTGSIVKAVLLSGMDAPTMTQAKTEPLPVLMKVTDLSILPNRWAYDINECFLMGEGYGDLTSERAYIRVNNISCITNKGEKIDVAMKGAATGEDGKLGLRGEVVTKQGALLARTLIAGFLQGVGEGFANQNQIVTQNGFGGTTTTNSDMSASATLQAGAFKGLSKSAEKLADFYLKMADQVSPVIEIAAGREINVITTATLELKTLEEQLQDNSKNNKNKR</sequence>
<name>A0A644SA60_CAMCO</name>
<dbReference type="AlphaFoldDB" id="A0A644SA60"/>
<dbReference type="Proteomes" id="UP000382436">
    <property type="component" value="Unassembled WGS sequence"/>
</dbReference>
<evidence type="ECO:0000313" key="1">
    <source>
        <dbReference type="EMBL" id="EAJ9198115.1"/>
    </source>
</evidence>
<protein>
    <submittedName>
        <fullName evidence="1">Conjugal transfer protein TraB</fullName>
    </submittedName>
</protein>
<accession>A0A644SA60</accession>
<reference evidence="1 2" key="1">
    <citation type="submission" date="2018-05" db="EMBL/GenBank/DDBJ databases">
        <authorList>
            <consortium name="PulseNet: The National Subtyping Network for Foodborne Disease Surveillance"/>
            <person name="Tarr C.L."/>
            <person name="Trees E."/>
            <person name="Katz L.S."/>
            <person name="Carleton-Romer H.A."/>
            <person name="Stroika S."/>
            <person name="Kucerova Z."/>
            <person name="Roache K.F."/>
            <person name="Sabol A.L."/>
            <person name="Besser J."/>
            <person name="Gerner-Smidt P."/>
        </authorList>
    </citation>
    <scope>NUCLEOTIDE SEQUENCE [LARGE SCALE GENOMIC DNA]</scope>
    <source>
        <strain evidence="1 2">PNUSAC001435</strain>
    </source>
</reference>
<organism evidence="1 2">
    <name type="scientific">Campylobacter coli</name>
    <dbReference type="NCBI Taxonomy" id="195"/>
    <lineage>
        <taxon>Bacteria</taxon>
        <taxon>Pseudomonadati</taxon>
        <taxon>Campylobacterota</taxon>
        <taxon>Epsilonproteobacteria</taxon>
        <taxon>Campylobacterales</taxon>
        <taxon>Campylobacteraceae</taxon>
        <taxon>Campylobacter</taxon>
    </lineage>
</organism>
<dbReference type="Pfam" id="PF03743">
    <property type="entry name" value="TrbI"/>
    <property type="match status" value="1"/>
</dbReference>
<evidence type="ECO:0000313" key="2">
    <source>
        <dbReference type="Proteomes" id="UP000382436"/>
    </source>
</evidence>
<proteinExistence type="predicted"/>
<dbReference type="CDD" id="cd16430">
    <property type="entry name" value="TraB"/>
    <property type="match status" value="1"/>
</dbReference>
<dbReference type="EMBL" id="AACBVJ010000017">
    <property type="protein sequence ID" value="EAJ9198115.1"/>
    <property type="molecule type" value="Genomic_DNA"/>
</dbReference>
<comment type="caution">
    <text evidence="1">The sequence shown here is derived from an EMBL/GenBank/DDBJ whole genome shotgun (WGS) entry which is preliminary data.</text>
</comment>
<dbReference type="InterPro" id="IPR005498">
    <property type="entry name" value="T4SS_VirB10/TraB/TrbI"/>
</dbReference>